<keyword evidence="2" id="KW-0378">Hydrolase</keyword>
<dbReference type="InterPro" id="IPR001539">
    <property type="entry name" value="Peptidase_U32"/>
</dbReference>
<comment type="caution">
    <text evidence="5">The sequence shown here is derived from an EMBL/GenBank/DDBJ whole genome shotgun (WGS) entry which is preliminary data.</text>
</comment>
<dbReference type="InterPro" id="IPR032525">
    <property type="entry name" value="Peptidase_U32_C"/>
</dbReference>
<dbReference type="InterPro" id="IPR051454">
    <property type="entry name" value="RNA/ubiquinone_mod_enzymes"/>
</dbReference>
<evidence type="ECO:0000256" key="3">
    <source>
        <dbReference type="ARBA" id="ARBA00038374"/>
    </source>
</evidence>
<evidence type="ECO:0000259" key="4">
    <source>
        <dbReference type="Pfam" id="PF16325"/>
    </source>
</evidence>
<evidence type="ECO:0000313" key="6">
    <source>
        <dbReference type="Proteomes" id="UP000030401"/>
    </source>
</evidence>
<feature type="domain" description="Peptidase family U32 C-terminal" evidence="4">
    <location>
        <begin position="338"/>
        <end position="419"/>
    </location>
</feature>
<evidence type="ECO:0000313" key="5">
    <source>
        <dbReference type="EMBL" id="KGX88962.1"/>
    </source>
</evidence>
<dbReference type="Pfam" id="PF16325">
    <property type="entry name" value="Peptidase_U32_C"/>
    <property type="match status" value="1"/>
</dbReference>
<keyword evidence="6" id="KW-1185">Reference proteome</keyword>
<organism evidence="5 6">
    <name type="scientific">Pontibacillus litoralis JSM 072002</name>
    <dbReference type="NCBI Taxonomy" id="1385512"/>
    <lineage>
        <taxon>Bacteria</taxon>
        <taxon>Bacillati</taxon>
        <taxon>Bacillota</taxon>
        <taxon>Bacilli</taxon>
        <taxon>Bacillales</taxon>
        <taxon>Bacillaceae</taxon>
        <taxon>Pontibacillus</taxon>
    </lineage>
</organism>
<evidence type="ECO:0000256" key="2">
    <source>
        <dbReference type="ARBA" id="ARBA00022801"/>
    </source>
</evidence>
<name>A0A0A5HZD9_9BACI</name>
<dbReference type="PROSITE" id="PS01276">
    <property type="entry name" value="PEPTIDASE_U32"/>
    <property type="match status" value="1"/>
</dbReference>
<dbReference type="GO" id="GO:0006508">
    <property type="term" value="P:proteolysis"/>
    <property type="evidence" value="ECO:0007669"/>
    <property type="project" value="UniProtKB-KW"/>
</dbReference>
<sequence>MATTPISQVIDGKRKIVKKPELLAPAGNLEKLKIAIRYGADAVYIGGREFGLRSNAGNFSIEEMAEGVAFAKEYGARVYVTTNIYAHNENMEGLEEYLQGIEGAGVFGIIVADPLIIETCKRVAPKLEVHLSTQQSLSNWKAVQFWKEAGMDRVVTARETSHEEVKEMKEKVDIEVEAFIHGAMCISYSGRCTLSNHMTARDSNRGGCCQSCRWDYDLMRTDDEQDAPMFAETEAPFAMSPKDLNLILSIPKMCDIGVDSLKIEGRMKSIHYVATVVSVYRKVIDAYCEDPDNFYVKPEWVKELAKCANRDTASAFYEGIPSYKEQMYGADNENRKTDYVFCGMVLDFNEETSIATVQQRNYFKPGDTIEFFGPHIDGFSQKVTAIWDEEGTELDAARHPLETIQIKVEQPIYPYDMIRKYNGEGQ</sequence>
<dbReference type="EMBL" id="AVPG01000001">
    <property type="protein sequence ID" value="KGX88962.1"/>
    <property type="molecule type" value="Genomic_DNA"/>
</dbReference>
<gene>
    <name evidence="5" type="ORF">N784_01095</name>
</gene>
<dbReference type="AlphaFoldDB" id="A0A0A5HZD9"/>
<proteinExistence type="inferred from homology"/>
<reference evidence="5 6" key="1">
    <citation type="submission" date="2013-08" db="EMBL/GenBank/DDBJ databases">
        <authorList>
            <person name="Huang J."/>
            <person name="Wang G."/>
        </authorList>
    </citation>
    <scope>NUCLEOTIDE SEQUENCE [LARGE SCALE GENOMIC DNA]</scope>
    <source>
        <strain evidence="5 6">JSM 072002</strain>
    </source>
</reference>
<dbReference type="RefSeq" id="WP_036831109.1">
    <property type="nucleotide sequence ID" value="NZ_AVPG01000001.1"/>
</dbReference>
<keyword evidence="1 5" id="KW-0645">Protease</keyword>
<dbReference type="Proteomes" id="UP000030401">
    <property type="component" value="Unassembled WGS sequence"/>
</dbReference>
<comment type="similarity">
    <text evidence="3">Belongs to the peptidase U32 family.</text>
</comment>
<dbReference type="Gene3D" id="2.40.30.10">
    <property type="entry name" value="Translation factors"/>
    <property type="match status" value="1"/>
</dbReference>
<dbReference type="OrthoDB" id="9807498at2"/>
<dbReference type="GO" id="GO:0008233">
    <property type="term" value="F:peptidase activity"/>
    <property type="evidence" value="ECO:0007669"/>
    <property type="project" value="UniProtKB-KW"/>
</dbReference>
<dbReference type="eggNOG" id="COG0826">
    <property type="taxonomic scope" value="Bacteria"/>
</dbReference>
<dbReference type="Pfam" id="PF01136">
    <property type="entry name" value="Peptidase_U32"/>
    <property type="match status" value="1"/>
</dbReference>
<accession>A0A0A5HZD9</accession>
<dbReference type="STRING" id="1385512.N784_01095"/>
<dbReference type="PANTHER" id="PTHR30217:SF6">
    <property type="entry name" value="TRNA HYDROXYLATION PROTEIN P"/>
    <property type="match status" value="1"/>
</dbReference>
<dbReference type="PANTHER" id="PTHR30217">
    <property type="entry name" value="PEPTIDASE U32 FAMILY"/>
    <property type="match status" value="1"/>
</dbReference>
<protein>
    <submittedName>
        <fullName evidence="5">Protease</fullName>
    </submittedName>
</protein>
<evidence type="ECO:0000256" key="1">
    <source>
        <dbReference type="ARBA" id="ARBA00022670"/>
    </source>
</evidence>